<dbReference type="Proteomes" id="UP000268908">
    <property type="component" value="Unassembled WGS sequence"/>
</dbReference>
<dbReference type="RefSeq" id="WP_121241256.1">
    <property type="nucleotide sequence ID" value="NZ_BHVV01000006.1"/>
</dbReference>
<dbReference type="OrthoDB" id="9132795at2"/>
<name>A0A497XDV2_9PROT</name>
<evidence type="ECO:0000313" key="5">
    <source>
        <dbReference type="Proteomes" id="UP000268908"/>
    </source>
</evidence>
<evidence type="ECO:0000256" key="2">
    <source>
        <dbReference type="ARBA" id="ARBA00023136"/>
    </source>
</evidence>
<keyword evidence="2" id="KW-0472">Membrane</keyword>
<evidence type="ECO:0000256" key="1">
    <source>
        <dbReference type="ARBA" id="ARBA00004370"/>
    </source>
</evidence>
<gene>
    <name evidence="4" type="ORF">DFR35_1527</name>
</gene>
<dbReference type="NCBIfam" id="NF008437">
    <property type="entry name" value="PRK11280.1"/>
    <property type="match status" value="1"/>
</dbReference>
<dbReference type="InterPro" id="IPR008816">
    <property type="entry name" value="Gly_zipper_2TM_dom"/>
</dbReference>
<dbReference type="AlphaFoldDB" id="A0A497XDV2"/>
<dbReference type="PANTHER" id="PTHR35603:SF2">
    <property type="entry name" value="OUTER MEMBRANE LIPOPROTEIN"/>
    <property type="match status" value="1"/>
</dbReference>
<evidence type="ECO:0000313" key="4">
    <source>
        <dbReference type="EMBL" id="RLJ64879.1"/>
    </source>
</evidence>
<dbReference type="GO" id="GO:0019867">
    <property type="term" value="C:outer membrane"/>
    <property type="evidence" value="ECO:0007669"/>
    <property type="project" value="InterPro"/>
</dbReference>
<comment type="caution">
    <text evidence="4">The sequence shown here is derived from an EMBL/GenBank/DDBJ whole genome shotgun (WGS) entry which is preliminary data.</text>
</comment>
<protein>
    <submittedName>
        <fullName evidence="4">Uncharacterized protein YcfJ</fullName>
    </submittedName>
</protein>
<feature type="domain" description="Glycine zipper 2TM" evidence="3">
    <location>
        <begin position="73"/>
        <end position="114"/>
    </location>
</feature>
<reference evidence="4 5" key="1">
    <citation type="submission" date="2018-10" db="EMBL/GenBank/DDBJ databases">
        <title>Genomic Encyclopedia of Type Strains, Phase IV (KMG-IV): sequencing the most valuable type-strain genomes for metagenomic binning, comparative biology and taxonomic classification.</title>
        <authorList>
            <person name="Goeker M."/>
        </authorList>
    </citation>
    <scope>NUCLEOTIDE SEQUENCE [LARGE SCALE GENOMIC DNA]</scope>
    <source>
        <strain evidence="4 5">DSM 26916</strain>
    </source>
</reference>
<comment type="subcellular location">
    <subcellularLocation>
        <location evidence="1">Membrane</location>
    </subcellularLocation>
</comment>
<proteinExistence type="predicted"/>
<accession>A0A497XDV2</accession>
<dbReference type="PANTHER" id="PTHR35603">
    <property type="match status" value="1"/>
</dbReference>
<keyword evidence="5" id="KW-1185">Reference proteome</keyword>
<dbReference type="Pfam" id="PF05433">
    <property type="entry name" value="Rick_17kDa_Anti"/>
    <property type="match status" value="1"/>
</dbReference>
<organism evidence="4 5">
    <name type="scientific">Sulfurisoma sediminicola</name>
    <dbReference type="NCBI Taxonomy" id="1381557"/>
    <lineage>
        <taxon>Bacteria</taxon>
        <taxon>Pseudomonadati</taxon>
        <taxon>Pseudomonadota</taxon>
        <taxon>Betaproteobacteria</taxon>
        <taxon>Nitrosomonadales</taxon>
        <taxon>Sterolibacteriaceae</taxon>
        <taxon>Sulfurisoma</taxon>
    </lineage>
</organism>
<sequence>MDKSILKGMVLGGLAVTAVTAVGVTGFQTLQSPKFAEVISVQEVNETVRTPREECKDVTVHKRAPVADKYRIAGTAVGVVAGGLLGSTIGNGKGNQLATIAGAAAGGYAGNTIQKSMQDQDVQTANERRCKVAYDVSTRHLGFDVTYRLENKDSVVRMTHKPGPRIRIRDGKLVLDELANT</sequence>
<evidence type="ECO:0000259" key="3">
    <source>
        <dbReference type="Pfam" id="PF05433"/>
    </source>
</evidence>
<dbReference type="EMBL" id="RCCI01000005">
    <property type="protein sequence ID" value="RLJ64879.1"/>
    <property type="molecule type" value="Genomic_DNA"/>
</dbReference>
<dbReference type="InterPro" id="IPR051407">
    <property type="entry name" value="Bact_OM_lipoprot/Surf_antigen"/>
</dbReference>